<feature type="transmembrane region" description="Helical" evidence="1">
    <location>
        <begin position="340"/>
        <end position="365"/>
    </location>
</feature>
<gene>
    <name evidence="2" type="ORF">SCHPADRAFT_840846</name>
</gene>
<feature type="transmembrane region" description="Helical" evidence="1">
    <location>
        <begin position="385"/>
        <end position="407"/>
    </location>
</feature>
<accession>A0A0H2RHC0</accession>
<feature type="transmembrane region" description="Helical" evidence="1">
    <location>
        <begin position="33"/>
        <end position="51"/>
    </location>
</feature>
<keyword evidence="1" id="KW-0472">Membrane</keyword>
<reference evidence="2 3" key="1">
    <citation type="submission" date="2015-04" db="EMBL/GenBank/DDBJ databases">
        <title>Complete genome sequence of Schizopora paradoxa KUC8140, a cosmopolitan wood degrader in East Asia.</title>
        <authorList>
            <consortium name="DOE Joint Genome Institute"/>
            <person name="Min B."/>
            <person name="Park H."/>
            <person name="Jang Y."/>
            <person name="Kim J.-J."/>
            <person name="Kim K.H."/>
            <person name="Pangilinan J."/>
            <person name="Lipzen A."/>
            <person name="Riley R."/>
            <person name="Grigoriev I.V."/>
            <person name="Spatafora J.W."/>
            <person name="Choi I.-G."/>
        </authorList>
    </citation>
    <scope>NUCLEOTIDE SEQUENCE [LARGE SCALE GENOMIC DNA]</scope>
    <source>
        <strain evidence="2 3">KUC8140</strain>
    </source>
</reference>
<dbReference type="InParanoid" id="A0A0H2RHC0"/>
<dbReference type="Proteomes" id="UP000053477">
    <property type="component" value="Unassembled WGS sequence"/>
</dbReference>
<keyword evidence="1" id="KW-1133">Transmembrane helix</keyword>
<evidence type="ECO:0000313" key="2">
    <source>
        <dbReference type="EMBL" id="KLO04266.1"/>
    </source>
</evidence>
<dbReference type="STRING" id="27342.A0A0H2RHC0"/>
<keyword evidence="1" id="KW-0812">Transmembrane</keyword>
<dbReference type="OrthoDB" id="9451547at2759"/>
<sequence>MNDSSHNRTLPSSTTVANPPFVWVPSSETRGTFQIFSLCASTTVICIWSAVHRDIPPKRLNGLPSYTLQATWVFAALFLPEFVFVYALKQFLDARQSLIDHDTKAGEASPFTLVHAFYAMTGGYAFGVDAPTDESSDEKRIRAIITPAGVRYLMDHDPDLTPDFSELSIQARSKSNGLNKALLVFQLLWFCTSCISRLASHLPLTLLEVVTAAHGLCTLATYAAWWHKPLNVEEPTLIIGEHAREAYAFLRMAANRYAISDEELENLSKEYMVLNAPTETESMIKTMLNLLGEVVGAASISSYVEISIADSSVLTLLTAMYGLVHLSGWNAQFPTTMERILWRIATVGICSCGACFSVSIKTIALLQNIEWPNKALEFFGNFVSIFLNIAVLLIFPFYLLSTLYILVESIRKLFFLPPNAFVVASWSNYFPHFS</sequence>
<evidence type="ECO:0000256" key="1">
    <source>
        <dbReference type="SAM" id="Phobius"/>
    </source>
</evidence>
<dbReference type="EMBL" id="KQ086621">
    <property type="protein sequence ID" value="KLO04266.1"/>
    <property type="molecule type" value="Genomic_DNA"/>
</dbReference>
<proteinExistence type="predicted"/>
<organism evidence="2 3">
    <name type="scientific">Schizopora paradoxa</name>
    <dbReference type="NCBI Taxonomy" id="27342"/>
    <lineage>
        <taxon>Eukaryota</taxon>
        <taxon>Fungi</taxon>
        <taxon>Dikarya</taxon>
        <taxon>Basidiomycota</taxon>
        <taxon>Agaricomycotina</taxon>
        <taxon>Agaricomycetes</taxon>
        <taxon>Hymenochaetales</taxon>
        <taxon>Schizoporaceae</taxon>
        <taxon>Schizopora</taxon>
    </lineage>
</organism>
<feature type="transmembrane region" description="Helical" evidence="1">
    <location>
        <begin position="71"/>
        <end position="88"/>
    </location>
</feature>
<keyword evidence="3" id="KW-1185">Reference proteome</keyword>
<evidence type="ECO:0000313" key="3">
    <source>
        <dbReference type="Proteomes" id="UP000053477"/>
    </source>
</evidence>
<dbReference type="PANTHER" id="PTHR35043">
    <property type="entry name" value="TRANSCRIPTION FACTOR DOMAIN-CONTAINING PROTEIN"/>
    <property type="match status" value="1"/>
</dbReference>
<protein>
    <submittedName>
        <fullName evidence="2">Uncharacterized protein</fullName>
    </submittedName>
</protein>
<dbReference type="PANTHER" id="PTHR35043:SF9">
    <property type="match status" value="1"/>
</dbReference>
<dbReference type="AlphaFoldDB" id="A0A0H2RHC0"/>
<name>A0A0H2RHC0_9AGAM</name>